<name>A0ACB9W4G6_CHAAC</name>
<accession>A0ACB9W4G6</accession>
<reference evidence="1" key="1">
    <citation type="submission" date="2022-05" db="EMBL/GenBank/DDBJ databases">
        <title>Chromosome-level genome of Chaenocephalus aceratus.</title>
        <authorList>
            <person name="Park H."/>
        </authorList>
    </citation>
    <scope>NUCLEOTIDE SEQUENCE</scope>
    <source>
        <strain evidence="1">KU_202001</strain>
    </source>
</reference>
<protein>
    <submittedName>
        <fullName evidence="1">Uncharacterized protein</fullName>
    </submittedName>
</protein>
<feature type="non-terminal residue" evidence="1">
    <location>
        <position position="1"/>
    </location>
</feature>
<feature type="non-terminal residue" evidence="1">
    <location>
        <position position="58"/>
    </location>
</feature>
<evidence type="ECO:0000313" key="1">
    <source>
        <dbReference type="EMBL" id="KAI4807805.1"/>
    </source>
</evidence>
<gene>
    <name evidence="1" type="ORF">KUCAC02_027589</name>
</gene>
<keyword evidence="2" id="KW-1185">Reference proteome</keyword>
<organism evidence="1 2">
    <name type="scientific">Chaenocephalus aceratus</name>
    <name type="common">Blackfin icefish</name>
    <name type="synonym">Chaenichthys aceratus</name>
    <dbReference type="NCBI Taxonomy" id="36190"/>
    <lineage>
        <taxon>Eukaryota</taxon>
        <taxon>Metazoa</taxon>
        <taxon>Chordata</taxon>
        <taxon>Craniata</taxon>
        <taxon>Vertebrata</taxon>
        <taxon>Euteleostomi</taxon>
        <taxon>Actinopterygii</taxon>
        <taxon>Neopterygii</taxon>
        <taxon>Teleostei</taxon>
        <taxon>Neoteleostei</taxon>
        <taxon>Acanthomorphata</taxon>
        <taxon>Eupercaria</taxon>
        <taxon>Perciformes</taxon>
        <taxon>Notothenioidei</taxon>
        <taxon>Channichthyidae</taxon>
        <taxon>Chaenocephalus</taxon>
    </lineage>
</organism>
<sequence length="58" mass="6212">GMETCEQLGNLIECFEVDYPPFFTISLGCCCRLYSVTTVCTQPGAPSNATSLAHTPHG</sequence>
<comment type="caution">
    <text evidence="1">The sequence shown here is derived from an EMBL/GenBank/DDBJ whole genome shotgun (WGS) entry which is preliminary data.</text>
</comment>
<evidence type="ECO:0000313" key="2">
    <source>
        <dbReference type="Proteomes" id="UP001057452"/>
    </source>
</evidence>
<dbReference type="Proteomes" id="UP001057452">
    <property type="component" value="Chromosome 19"/>
</dbReference>
<proteinExistence type="predicted"/>
<dbReference type="EMBL" id="CM043803">
    <property type="protein sequence ID" value="KAI4807805.1"/>
    <property type="molecule type" value="Genomic_DNA"/>
</dbReference>